<name>A0AAV1TKB1_9STRA</name>
<gene>
    <name evidence="4" type="ORF">PM001_LOCUS7172</name>
</gene>
<organism evidence="4 5">
    <name type="scientific">Peronospora matthiolae</name>
    <dbReference type="NCBI Taxonomy" id="2874970"/>
    <lineage>
        <taxon>Eukaryota</taxon>
        <taxon>Sar</taxon>
        <taxon>Stramenopiles</taxon>
        <taxon>Oomycota</taxon>
        <taxon>Peronosporomycetes</taxon>
        <taxon>Peronosporales</taxon>
        <taxon>Peronosporaceae</taxon>
        <taxon>Peronospora</taxon>
    </lineage>
</organism>
<dbReference type="PANTHER" id="PTHR11242:SF0">
    <property type="entry name" value="TPR_REGION DOMAIN-CONTAINING PROTEIN"/>
    <property type="match status" value="1"/>
</dbReference>
<keyword evidence="2 3" id="KW-0802">TPR repeat</keyword>
<evidence type="ECO:0000313" key="5">
    <source>
        <dbReference type="Proteomes" id="UP001162060"/>
    </source>
</evidence>
<evidence type="ECO:0000256" key="3">
    <source>
        <dbReference type="PROSITE-ProRule" id="PRU00339"/>
    </source>
</evidence>
<dbReference type="Gene3D" id="1.25.40.10">
    <property type="entry name" value="Tetratricopeptide repeat domain"/>
    <property type="match status" value="1"/>
</dbReference>
<dbReference type="SUPFAM" id="SSF48452">
    <property type="entry name" value="TPR-like"/>
    <property type="match status" value="1"/>
</dbReference>
<dbReference type="PROSITE" id="PS50005">
    <property type="entry name" value="TPR"/>
    <property type="match status" value="1"/>
</dbReference>
<dbReference type="InterPro" id="IPR011990">
    <property type="entry name" value="TPR-like_helical_dom_sf"/>
</dbReference>
<accession>A0AAV1TKB1</accession>
<sequence length="290" mass="32501">MDEATITAPSVSATAALSFTTDMDEESKKLMDGERSCIFEVRIEQADLCRQRGSTQFQAGNTDEAVKWYERALYHVDFDEGTWHFEFTNKNRADVNVVRLPVYLNLAACYLLQGAPKDGEPDLKLLAKVVENADLALAIDPKNDKALYRGGRALLLTGDLDRAKEKLTRAAKHHPTDGNIRKAMMMLKEKVAEDKKEEKVRWGGRLLGKDEEVESKTAYNQRPLQLKKTSGVQSRAVDVCRCAHRYRLGSGSTKFRGVAEVLKTLKAAQRRLTNSSGSYGCQKSYIVRHA</sequence>
<proteinExistence type="predicted"/>
<dbReference type="PANTHER" id="PTHR11242">
    <property type="entry name" value="ARYL HYDROCARBON RECEPTOR INTERACTING PROTEIN RELATED"/>
    <property type="match status" value="1"/>
</dbReference>
<dbReference type="SMART" id="SM00028">
    <property type="entry name" value="TPR"/>
    <property type="match status" value="3"/>
</dbReference>
<evidence type="ECO:0000256" key="2">
    <source>
        <dbReference type="ARBA" id="ARBA00022803"/>
    </source>
</evidence>
<evidence type="ECO:0000313" key="4">
    <source>
        <dbReference type="EMBL" id="CAK7921498.1"/>
    </source>
</evidence>
<dbReference type="Pfam" id="PF13174">
    <property type="entry name" value="TPR_6"/>
    <property type="match status" value="1"/>
</dbReference>
<feature type="repeat" description="TPR" evidence="3">
    <location>
        <begin position="144"/>
        <end position="177"/>
    </location>
</feature>
<dbReference type="InterPro" id="IPR039663">
    <property type="entry name" value="AIP/AIPL1/TTC9"/>
</dbReference>
<dbReference type="Proteomes" id="UP001162060">
    <property type="component" value="Unassembled WGS sequence"/>
</dbReference>
<dbReference type="AlphaFoldDB" id="A0AAV1TKB1"/>
<dbReference type="InterPro" id="IPR019734">
    <property type="entry name" value="TPR_rpt"/>
</dbReference>
<protein>
    <submittedName>
        <fullName evidence="4">Uncharacterized protein</fullName>
    </submittedName>
</protein>
<keyword evidence="1" id="KW-0677">Repeat</keyword>
<evidence type="ECO:0000256" key="1">
    <source>
        <dbReference type="ARBA" id="ARBA00022737"/>
    </source>
</evidence>
<reference evidence="4" key="1">
    <citation type="submission" date="2024-01" db="EMBL/GenBank/DDBJ databases">
        <authorList>
            <person name="Webb A."/>
        </authorList>
    </citation>
    <scope>NUCLEOTIDE SEQUENCE</scope>
    <source>
        <strain evidence="4">Pm1</strain>
    </source>
</reference>
<dbReference type="EMBL" id="CAKLBY020000058">
    <property type="protein sequence ID" value="CAK7921498.1"/>
    <property type="molecule type" value="Genomic_DNA"/>
</dbReference>
<comment type="caution">
    <text evidence="4">The sequence shown here is derived from an EMBL/GenBank/DDBJ whole genome shotgun (WGS) entry which is preliminary data.</text>
</comment>